<keyword evidence="2" id="KW-1185">Reference proteome</keyword>
<dbReference type="Proteomes" id="UP000232638">
    <property type="component" value="Chromosome"/>
</dbReference>
<dbReference type="AlphaFoldDB" id="A0A2K8UE48"/>
<dbReference type="SUPFAM" id="SSF53756">
    <property type="entry name" value="UDP-Glycosyltransferase/glycogen phosphorylase"/>
    <property type="match status" value="1"/>
</dbReference>
<gene>
    <name evidence="1" type="ORF">THSYN_24930</name>
</gene>
<name>A0A2K8UE48_9GAMM</name>
<reference evidence="1 2" key="1">
    <citation type="submission" date="2017-03" db="EMBL/GenBank/DDBJ databases">
        <title>Complete genome sequence of Candidatus 'Thiodictyon syntrophicum' sp. nov. strain Cad16T, a photolithoautotroph purple sulfur bacterium isolated from an alpine meromictic lake.</title>
        <authorList>
            <person name="Luedin S.M."/>
            <person name="Pothier J.F."/>
            <person name="Danza F."/>
            <person name="Storelli N."/>
            <person name="Wittwer M."/>
            <person name="Tonolla M."/>
        </authorList>
    </citation>
    <scope>NUCLEOTIDE SEQUENCE [LARGE SCALE GENOMIC DNA]</scope>
    <source>
        <strain evidence="1 2">Cad16T</strain>
    </source>
</reference>
<accession>A0A2K8UE48</accession>
<dbReference type="EMBL" id="CP020370">
    <property type="protein sequence ID" value="AUB83868.1"/>
    <property type="molecule type" value="Genomic_DNA"/>
</dbReference>
<organism evidence="1 2">
    <name type="scientific">Candidatus Thiodictyon syntrophicum</name>
    <dbReference type="NCBI Taxonomy" id="1166950"/>
    <lineage>
        <taxon>Bacteria</taxon>
        <taxon>Pseudomonadati</taxon>
        <taxon>Pseudomonadota</taxon>
        <taxon>Gammaproteobacteria</taxon>
        <taxon>Chromatiales</taxon>
        <taxon>Chromatiaceae</taxon>
        <taxon>Thiodictyon</taxon>
    </lineage>
</organism>
<evidence type="ECO:0008006" key="3">
    <source>
        <dbReference type="Google" id="ProtNLM"/>
    </source>
</evidence>
<proteinExistence type="predicted"/>
<evidence type="ECO:0000313" key="1">
    <source>
        <dbReference type="EMBL" id="AUB83868.1"/>
    </source>
</evidence>
<evidence type="ECO:0000313" key="2">
    <source>
        <dbReference type="Proteomes" id="UP000232638"/>
    </source>
</evidence>
<sequence length="341" mass="37656">MLAVRPLRRALLDRIRSTRTPVMLRKALVTWSYLRHSGMFTDFSQATQPYLTVLAREFQPQATWGLFGNTDCWLIAQRLGRLAGCPWAADMKDSWEVFMPSTLQTIIARRFSDMAASTANAEFNAQVLSRWFPSQPCVVYSGVDRSFADAAPTRLDQGVFRLTLTGSIYDHGSLEAFIDGLSEWLTKLTGVKPVGVEIVYAGGDHAIVRPALERLAGLARVEAHPYLPLPELAALCRSAAVNTYLWDPNCFHHKLLELLACGRPVLAFPGETEESRGLAADTGGELFCCAASADLAETLDLIRGRCPAPAPHDVCSASFTWAALAVRLERVFQQVTRQTRV</sequence>
<protein>
    <recommendedName>
        <fullName evidence="3">Glycosyl transferase family 1 domain-containing protein</fullName>
    </recommendedName>
</protein>
<dbReference type="KEGG" id="tsy:THSYN_24930"/>
<dbReference type="Gene3D" id="3.40.50.2000">
    <property type="entry name" value="Glycogen Phosphorylase B"/>
    <property type="match status" value="1"/>
</dbReference>